<feature type="region of interest" description="Disordered" evidence="1">
    <location>
        <begin position="565"/>
        <end position="588"/>
    </location>
</feature>
<feature type="compositionally biased region" description="Gly residues" evidence="1">
    <location>
        <begin position="565"/>
        <end position="582"/>
    </location>
</feature>
<accession>A0A5C5BF19</accession>
<dbReference type="InterPro" id="IPR020845">
    <property type="entry name" value="AMP-binding_CS"/>
</dbReference>
<evidence type="ECO:0000256" key="1">
    <source>
        <dbReference type="SAM" id="MobiDB-lite"/>
    </source>
</evidence>
<comment type="caution">
    <text evidence="4">The sequence shown here is derived from an EMBL/GenBank/DDBJ whole genome shotgun (WGS) entry which is preliminary data.</text>
</comment>
<dbReference type="EMBL" id="VENP01000003">
    <property type="protein sequence ID" value="TNU76868.1"/>
    <property type="molecule type" value="Genomic_DNA"/>
</dbReference>
<dbReference type="InterPro" id="IPR045851">
    <property type="entry name" value="AMP-bd_C_sf"/>
</dbReference>
<dbReference type="PANTHER" id="PTHR43767:SF12">
    <property type="entry name" value="AMP-DEPENDENT SYNTHETASE AND LIGASE"/>
    <property type="match status" value="1"/>
</dbReference>
<dbReference type="GO" id="GO:0016877">
    <property type="term" value="F:ligase activity, forming carbon-sulfur bonds"/>
    <property type="evidence" value="ECO:0007669"/>
    <property type="project" value="UniProtKB-ARBA"/>
</dbReference>
<keyword evidence="5" id="KW-1185">Reference proteome</keyword>
<evidence type="ECO:0000259" key="2">
    <source>
        <dbReference type="Pfam" id="PF00501"/>
    </source>
</evidence>
<evidence type="ECO:0000259" key="3">
    <source>
        <dbReference type="Pfam" id="PF13193"/>
    </source>
</evidence>
<sequence>MSGDTTFPPLRLAGSWPNVLATSVPDQLRDAAYRWPDRIAVDFLGATRTYAELSADVARAAQGLLDLGVRPGDRVAIALPNCTTHVVAFYAVLRIGAIVVEHNPTYSTEELTHQIADSGSRFALVWEKVVPAALEAQASSALETVIAVDLSADLPRTSRLALRVPIRAAREQRAALRGPVPRGVRRWKDVLAATPLRAEHPYPAPDDVALLQYTGGTTGTPKAAVLLHRNLVANAAQCQEWTAVRGGTETVYGALPFFHAFGLTLCLVYGVRTGATLVVFPKFDPAAMIAAQKRRPGTFLPAVPPMIDRFTTAARAQGVDLTSFSFAFSGAMPLPAETATAWEDATGGYAIEGYGMTETAPVALGNPASEARRPGALGIPFPATSIRVVDPDTLEEVPQGERGELLIQGPQVFAGYWNRPEETAHQLLEGDWVRTGDIVVVGEDGFVTLVDRIKEMIVTGGFKVYPSQVEDRLRQMPGVADVAVVGMPAGDLGEKVVAAVVLDGSVPTLTLAQVREWASSRLAGYAVPRDVVVLPELPRSLIGKVLRRVVREDLLERVAAAVPGVHGGHGGHGHGAAGGGSGSPQAAA</sequence>
<dbReference type="InterPro" id="IPR025110">
    <property type="entry name" value="AMP-bd_C"/>
</dbReference>
<organism evidence="4 5">
    <name type="scientific">Miniimonas arenae</name>
    <dbReference type="NCBI Taxonomy" id="676201"/>
    <lineage>
        <taxon>Bacteria</taxon>
        <taxon>Bacillati</taxon>
        <taxon>Actinomycetota</taxon>
        <taxon>Actinomycetes</taxon>
        <taxon>Micrococcales</taxon>
        <taxon>Beutenbergiaceae</taxon>
        <taxon>Miniimonas</taxon>
    </lineage>
</organism>
<protein>
    <submittedName>
        <fullName evidence="4">AMP-binding protein</fullName>
    </submittedName>
</protein>
<evidence type="ECO:0000313" key="4">
    <source>
        <dbReference type="EMBL" id="TNU76868.1"/>
    </source>
</evidence>
<dbReference type="PROSITE" id="PS00455">
    <property type="entry name" value="AMP_BINDING"/>
    <property type="match status" value="1"/>
</dbReference>
<name>A0A5C5BF19_9MICO</name>
<evidence type="ECO:0000313" key="5">
    <source>
        <dbReference type="Proteomes" id="UP000313849"/>
    </source>
</evidence>
<dbReference type="PANTHER" id="PTHR43767">
    <property type="entry name" value="LONG-CHAIN-FATTY-ACID--COA LIGASE"/>
    <property type="match status" value="1"/>
</dbReference>
<dbReference type="Proteomes" id="UP000313849">
    <property type="component" value="Unassembled WGS sequence"/>
</dbReference>
<feature type="domain" description="AMP-dependent synthetase/ligase" evidence="2">
    <location>
        <begin position="29"/>
        <end position="417"/>
    </location>
</feature>
<dbReference type="Gene3D" id="3.30.300.30">
    <property type="match status" value="1"/>
</dbReference>
<dbReference type="InterPro" id="IPR050237">
    <property type="entry name" value="ATP-dep_AMP-bd_enzyme"/>
</dbReference>
<dbReference type="OrthoDB" id="9803968at2"/>
<dbReference type="Pfam" id="PF00501">
    <property type="entry name" value="AMP-binding"/>
    <property type="match status" value="1"/>
</dbReference>
<feature type="domain" description="AMP-binding enzyme C-terminal" evidence="3">
    <location>
        <begin position="469"/>
        <end position="544"/>
    </location>
</feature>
<dbReference type="Gene3D" id="3.40.50.12780">
    <property type="entry name" value="N-terminal domain of ligase-like"/>
    <property type="match status" value="1"/>
</dbReference>
<dbReference type="AlphaFoldDB" id="A0A5C5BF19"/>
<dbReference type="SUPFAM" id="SSF56801">
    <property type="entry name" value="Acetyl-CoA synthetase-like"/>
    <property type="match status" value="1"/>
</dbReference>
<reference evidence="4 5" key="1">
    <citation type="submission" date="2019-06" db="EMBL/GenBank/DDBJ databases">
        <title>Draft genome sequence of Miniimonas arenae KCTC 19750T isolated from sea sand.</title>
        <authorList>
            <person name="Park S.-J."/>
        </authorList>
    </citation>
    <scope>NUCLEOTIDE SEQUENCE [LARGE SCALE GENOMIC DNA]</scope>
    <source>
        <strain evidence="4 5">KCTC 19750</strain>
    </source>
</reference>
<dbReference type="InterPro" id="IPR000873">
    <property type="entry name" value="AMP-dep_synth/lig_dom"/>
</dbReference>
<dbReference type="RefSeq" id="WP_139985723.1">
    <property type="nucleotide sequence ID" value="NZ_VENP01000003.1"/>
</dbReference>
<dbReference type="Pfam" id="PF13193">
    <property type="entry name" value="AMP-binding_C"/>
    <property type="match status" value="1"/>
</dbReference>
<dbReference type="InterPro" id="IPR042099">
    <property type="entry name" value="ANL_N_sf"/>
</dbReference>
<gene>
    <name evidence="4" type="ORF">FH969_01870</name>
</gene>
<proteinExistence type="predicted"/>